<evidence type="ECO:0008006" key="5">
    <source>
        <dbReference type="Google" id="ProtNLM"/>
    </source>
</evidence>
<dbReference type="Proteomes" id="UP000663852">
    <property type="component" value="Unassembled WGS sequence"/>
</dbReference>
<organism evidence="1 4">
    <name type="scientific">Adineta ricciae</name>
    <name type="common">Rotifer</name>
    <dbReference type="NCBI Taxonomy" id="249248"/>
    <lineage>
        <taxon>Eukaryota</taxon>
        <taxon>Metazoa</taxon>
        <taxon>Spiralia</taxon>
        <taxon>Gnathifera</taxon>
        <taxon>Rotifera</taxon>
        <taxon>Eurotatoria</taxon>
        <taxon>Bdelloidea</taxon>
        <taxon>Adinetida</taxon>
        <taxon>Adinetidae</taxon>
        <taxon>Adineta</taxon>
    </lineage>
</organism>
<gene>
    <name evidence="1" type="ORF">EDS130_LOCUS25252</name>
    <name evidence="2" type="ORF">XAT740_LOCUS26733</name>
</gene>
<proteinExistence type="predicted"/>
<dbReference type="InterPro" id="IPR036188">
    <property type="entry name" value="FAD/NAD-bd_sf"/>
</dbReference>
<keyword evidence="3" id="KW-1185">Reference proteome</keyword>
<sequence>MEGIETPQIVIVGGKNTNGYFISSDFYLGGPVGLFTGVQIKILIPDIKLAIYEKHTEYQRKHVLRLNKVTTFFGFPPHPLLTDMINKLPSVVRTSVLEGQLLDIAKQLEIPIHYRHITNLSEFSNVQMIIGADGSHSLVRQIVFENKMNYENVLKYVLEVKYEVYGQGQKLDYVKYQYRTQKQMKYIIQEHIGTENDNRTPITIHLLIDQPTYEQMKEATYKNPFYLHTHKHRMPNDLLDTIMLWLNVKKECANEKRVENSERITTIALACYASANVVHYDEDKAQHICLVGDAAFGVPFFRSLNNGIICSRKLASCIELFFKSNSTQTSGGSLLNNMTYEWTKLVNRVHSLINLNQPLQAYSQFVQTLAGKEIIVAQNKAHFLFAADMMNKINGAVPWQVNRWSEKEVDHFKRSDDDSSAEIVHEEHASVFEVDEEYDLVQEFDLIPASTS</sequence>
<dbReference type="EMBL" id="CAJNOR010002188">
    <property type="protein sequence ID" value="CAF1260153.1"/>
    <property type="molecule type" value="Genomic_DNA"/>
</dbReference>
<dbReference type="OrthoDB" id="2096480at2759"/>
<comment type="caution">
    <text evidence="1">The sequence shown here is derived from an EMBL/GenBank/DDBJ whole genome shotgun (WGS) entry which is preliminary data.</text>
</comment>
<protein>
    <recommendedName>
        <fullName evidence="5">FAD-binding domain-containing protein</fullName>
    </recommendedName>
</protein>
<dbReference type="AlphaFoldDB" id="A0A814W984"/>
<accession>A0A814W984</accession>
<dbReference type="Gene3D" id="3.50.50.60">
    <property type="entry name" value="FAD/NAD(P)-binding domain"/>
    <property type="match status" value="1"/>
</dbReference>
<name>A0A814W984_ADIRI</name>
<evidence type="ECO:0000313" key="4">
    <source>
        <dbReference type="Proteomes" id="UP000663852"/>
    </source>
</evidence>
<dbReference type="EMBL" id="CAJNOJ010000147">
    <property type="protein sequence ID" value="CAF1199019.1"/>
    <property type="molecule type" value="Genomic_DNA"/>
</dbReference>
<dbReference type="Proteomes" id="UP000663828">
    <property type="component" value="Unassembled WGS sequence"/>
</dbReference>
<evidence type="ECO:0000313" key="3">
    <source>
        <dbReference type="Proteomes" id="UP000663828"/>
    </source>
</evidence>
<dbReference type="SUPFAM" id="SSF51905">
    <property type="entry name" value="FAD/NAD(P)-binding domain"/>
    <property type="match status" value="1"/>
</dbReference>
<evidence type="ECO:0000313" key="1">
    <source>
        <dbReference type="EMBL" id="CAF1199019.1"/>
    </source>
</evidence>
<evidence type="ECO:0000313" key="2">
    <source>
        <dbReference type="EMBL" id="CAF1260153.1"/>
    </source>
</evidence>
<reference evidence="1" key="1">
    <citation type="submission" date="2021-02" db="EMBL/GenBank/DDBJ databases">
        <authorList>
            <person name="Nowell W R."/>
        </authorList>
    </citation>
    <scope>NUCLEOTIDE SEQUENCE</scope>
</reference>